<dbReference type="InterPro" id="IPR036058">
    <property type="entry name" value="Kazal_dom_sf"/>
</dbReference>
<evidence type="ECO:0000313" key="5">
    <source>
        <dbReference type="Ensembl" id="ENSCAFP00020019651.1"/>
    </source>
</evidence>
<dbReference type="GeneTree" id="ENSGT00530000064269"/>
<dbReference type="Ensembl" id="ENSCAFT00020022750.1">
    <property type="protein sequence ID" value="ENSCAFP00020019651.1"/>
    <property type="gene ID" value="ENSCAFG00020015619.1"/>
</dbReference>
<keyword evidence="6" id="KW-1185">Reference proteome</keyword>
<dbReference type="PROSITE" id="PS51465">
    <property type="entry name" value="KAZAL_2"/>
    <property type="match status" value="1"/>
</dbReference>
<evidence type="ECO:0000259" key="4">
    <source>
        <dbReference type="PROSITE" id="PS51465"/>
    </source>
</evidence>
<reference evidence="5" key="2">
    <citation type="submission" date="2025-09" db="UniProtKB">
        <authorList>
            <consortium name="Ensembl"/>
        </authorList>
    </citation>
    <scope>IDENTIFICATION</scope>
</reference>
<comment type="subcellular location">
    <subcellularLocation>
        <location evidence="1">Secreted</location>
    </subcellularLocation>
</comment>
<dbReference type="AlphaFoldDB" id="A0A8C0KSE8"/>
<dbReference type="PANTHER" id="PTHR21179">
    <property type="entry name" value="SERINE-TYPE ENDOPEPTIDASE INHIBITOR"/>
    <property type="match status" value="1"/>
</dbReference>
<keyword evidence="2" id="KW-0964">Secreted</keyword>
<evidence type="ECO:0000256" key="1">
    <source>
        <dbReference type="ARBA" id="ARBA00004613"/>
    </source>
</evidence>
<reference evidence="5" key="1">
    <citation type="submission" date="2025-08" db="UniProtKB">
        <authorList>
            <consortium name="Ensembl"/>
        </authorList>
    </citation>
    <scope>IDENTIFICATION</scope>
</reference>
<feature type="domain" description="Kazal-like" evidence="4">
    <location>
        <begin position="26"/>
        <end position="83"/>
    </location>
</feature>
<name>A0A8C0KSE8_CANLU</name>
<dbReference type="InterPro" id="IPR002350">
    <property type="entry name" value="Kazal_dom"/>
</dbReference>
<evidence type="ECO:0000256" key="3">
    <source>
        <dbReference type="ARBA" id="ARBA00023157"/>
    </source>
</evidence>
<accession>A0A8C0KSE8</accession>
<dbReference type="Gene3D" id="3.30.60.30">
    <property type="match status" value="1"/>
</dbReference>
<dbReference type="Proteomes" id="UP000694391">
    <property type="component" value="Unplaced"/>
</dbReference>
<dbReference type="GO" id="GO:0004867">
    <property type="term" value="F:serine-type endopeptidase inhibitor activity"/>
    <property type="evidence" value="ECO:0007669"/>
    <property type="project" value="InterPro"/>
</dbReference>
<dbReference type="PANTHER" id="PTHR21179:SF0">
    <property type="entry name" value="SERINE PROTEASE INHIBITOR KAZAL-TYPE 4"/>
    <property type="match status" value="1"/>
</dbReference>
<dbReference type="InterPro" id="IPR039932">
    <property type="entry name" value="Spink4-like"/>
</dbReference>
<evidence type="ECO:0000256" key="2">
    <source>
        <dbReference type="ARBA" id="ARBA00022525"/>
    </source>
</evidence>
<dbReference type="Pfam" id="PF00050">
    <property type="entry name" value="Kazal_1"/>
    <property type="match status" value="1"/>
</dbReference>
<organism evidence="5 6">
    <name type="scientific">Canis lupus dingo</name>
    <name type="common">dingo</name>
    <dbReference type="NCBI Taxonomy" id="286419"/>
    <lineage>
        <taxon>Eukaryota</taxon>
        <taxon>Metazoa</taxon>
        <taxon>Chordata</taxon>
        <taxon>Craniata</taxon>
        <taxon>Vertebrata</taxon>
        <taxon>Euteleostomi</taxon>
        <taxon>Mammalia</taxon>
        <taxon>Eutheria</taxon>
        <taxon>Laurasiatheria</taxon>
        <taxon>Carnivora</taxon>
        <taxon>Caniformia</taxon>
        <taxon>Canidae</taxon>
        <taxon>Canis</taxon>
    </lineage>
</organism>
<keyword evidence="3" id="KW-1015">Disulfide bond</keyword>
<protein>
    <submittedName>
        <fullName evidence="5">Serine peptidase inhibitor Kazal type 4</fullName>
    </submittedName>
</protein>
<evidence type="ECO:0000313" key="6">
    <source>
        <dbReference type="Proteomes" id="UP000694391"/>
    </source>
</evidence>
<proteinExistence type="predicted"/>
<dbReference type="SUPFAM" id="SSF100895">
    <property type="entry name" value="Kazal-type serine protease inhibitors"/>
    <property type="match status" value="1"/>
</dbReference>
<dbReference type="SMART" id="SM00280">
    <property type="entry name" value="KAZAL"/>
    <property type="match status" value="1"/>
</dbReference>
<dbReference type="PROSITE" id="PS00282">
    <property type="entry name" value="KAZAL_1"/>
    <property type="match status" value="1"/>
</dbReference>
<sequence>PVESGWTSLGPFSLPLNHCVPFTSPSLSQPICEHMGESPVCAQTSNPVCGTDGVTYDNECQVCLTRMKTKHDIQIVKDGKCGPSSQPLKP</sequence>
<dbReference type="GO" id="GO:0005576">
    <property type="term" value="C:extracellular region"/>
    <property type="evidence" value="ECO:0007669"/>
    <property type="project" value="UniProtKB-SubCell"/>
</dbReference>